<dbReference type="EMBL" id="CP003989">
    <property type="protein sequence ID" value="AGA33998.1"/>
    <property type="molecule type" value="Genomic_DNA"/>
</dbReference>
<dbReference type="KEGG" id="tni:TVNIR_2355"/>
<dbReference type="HOGENOM" id="CLU_1124129_0_0_6"/>
<dbReference type="eggNOG" id="ENOG502ZSNU">
    <property type="taxonomic scope" value="Bacteria"/>
</dbReference>
<feature type="signal peptide" evidence="1">
    <location>
        <begin position="1"/>
        <end position="28"/>
    </location>
</feature>
<keyword evidence="3" id="KW-1185">Reference proteome</keyword>
<organism evidence="2 3">
    <name type="scientific">Thioalkalivibrio nitratireducens (strain DSM 14787 / UNIQEM 213 / ALEN2)</name>
    <dbReference type="NCBI Taxonomy" id="1255043"/>
    <lineage>
        <taxon>Bacteria</taxon>
        <taxon>Pseudomonadati</taxon>
        <taxon>Pseudomonadota</taxon>
        <taxon>Gammaproteobacteria</taxon>
        <taxon>Chromatiales</taxon>
        <taxon>Ectothiorhodospiraceae</taxon>
        <taxon>Thioalkalivibrio</taxon>
    </lineage>
</organism>
<dbReference type="PATRIC" id="fig|1255043.3.peg.2377"/>
<proteinExistence type="predicted"/>
<name>L0DY76_THIND</name>
<sequence>MEYRPLKAFRVLVSVIGLIAVASPFASAQAQTSPAPPSLGPSDLPAELLELARRDALTVHALRAWGLLPERFTGLALALRAQDIDLLRADLPALNRLVQDAAVAGSVLAPYRDDLGALVDVLKRMLQAAAVASTAEVDAGPGAVTVADRLSGEIRAPIDRVAAHVEDALLAQDLDALLGLTHPDRREAIWAELAGVEADMLILGRWLQERNLVRASGDAAEFDIAIGDAVLMMRLVREGDQWLLWDL</sequence>
<evidence type="ECO:0000256" key="1">
    <source>
        <dbReference type="SAM" id="SignalP"/>
    </source>
</evidence>
<reference evidence="2" key="1">
    <citation type="submission" date="2015-12" db="EMBL/GenBank/DDBJ databases">
        <authorList>
            <person name="Tikhonova T.V."/>
            <person name="Pavlov A.R."/>
            <person name="Beletsky A.V."/>
            <person name="Mardanov A.V."/>
            <person name="Sorokin D.Y."/>
            <person name="Ravin N.V."/>
            <person name="Popov V.O."/>
        </authorList>
    </citation>
    <scope>NUCLEOTIDE SEQUENCE</scope>
    <source>
        <strain evidence="2">DSM 14787</strain>
    </source>
</reference>
<dbReference type="STRING" id="1255043.TVNIR_2355"/>
<dbReference type="Proteomes" id="UP000010809">
    <property type="component" value="Chromosome"/>
</dbReference>
<keyword evidence="1" id="KW-0732">Signal</keyword>
<evidence type="ECO:0000313" key="2">
    <source>
        <dbReference type="EMBL" id="AGA33998.1"/>
    </source>
</evidence>
<feature type="chain" id="PRO_5003940535" evidence="1">
    <location>
        <begin position="29"/>
        <end position="247"/>
    </location>
</feature>
<dbReference type="AlphaFoldDB" id="L0DY76"/>
<protein>
    <submittedName>
        <fullName evidence="2">Uncharacterized protein</fullName>
    </submittedName>
</protein>
<accession>L0DY76</accession>
<evidence type="ECO:0000313" key="3">
    <source>
        <dbReference type="Proteomes" id="UP000010809"/>
    </source>
</evidence>
<gene>
    <name evidence="2" type="ordered locus">TVNIR_2355</name>
</gene>